<dbReference type="InterPro" id="IPR008250">
    <property type="entry name" value="ATPase_P-typ_transduc_dom_A_sf"/>
</dbReference>
<evidence type="ECO:0000313" key="22">
    <source>
        <dbReference type="EMBL" id="KAL0265749.1"/>
    </source>
</evidence>
<dbReference type="GO" id="GO:0140326">
    <property type="term" value="F:ATPase-coupled intramembrane lipid transporter activity"/>
    <property type="evidence" value="ECO:0007669"/>
    <property type="project" value="UniProtKB-EC"/>
</dbReference>
<evidence type="ECO:0000256" key="2">
    <source>
        <dbReference type="ARBA" id="ARBA00004127"/>
    </source>
</evidence>
<feature type="domain" description="P-type ATPase N-terminal" evidence="20">
    <location>
        <begin position="10"/>
        <end position="68"/>
    </location>
</feature>
<feature type="binding site" evidence="16">
    <location>
        <position position="631"/>
    </location>
    <ligand>
        <name>ATP</name>
        <dbReference type="ChEBI" id="CHEBI:30616"/>
    </ligand>
</feature>
<dbReference type="GO" id="GO:0005524">
    <property type="term" value="F:ATP binding"/>
    <property type="evidence" value="ECO:0007669"/>
    <property type="project" value="UniProtKB-UniRule"/>
</dbReference>
<dbReference type="GO" id="GO:0005886">
    <property type="term" value="C:plasma membrane"/>
    <property type="evidence" value="ECO:0007669"/>
    <property type="project" value="TreeGrafter"/>
</dbReference>
<dbReference type="InterPro" id="IPR001757">
    <property type="entry name" value="P_typ_ATPase"/>
</dbReference>
<feature type="binding site" evidence="16">
    <location>
        <position position="717"/>
    </location>
    <ligand>
        <name>ATP</name>
        <dbReference type="ChEBI" id="CHEBI:30616"/>
    </ligand>
</feature>
<dbReference type="FunFam" id="3.40.50.1000:FF:000009">
    <property type="entry name" value="Phospholipid-transporting ATPase"/>
    <property type="match status" value="1"/>
</dbReference>
<feature type="domain" description="P-type ATPase C-terminal" evidence="21">
    <location>
        <begin position="764"/>
        <end position="989"/>
    </location>
</feature>
<comment type="cofactor">
    <cofactor evidence="1 17">
        <name>Mg(2+)</name>
        <dbReference type="ChEBI" id="CHEBI:18420"/>
    </cofactor>
</comment>
<evidence type="ECO:0000256" key="9">
    <source>
        <dbReference type="ARBA" id="ARBA00022842"/>
    </source>
</evidence>
<evidence type="ECO:0000256" key="3">
    <source>
        <dbReference type="ARBA" id="ARBA00008109"/>
    </source>
</evidence>
<dbReference type="AlphaFoldDB" id="A0AAW2H7I7"/>
<feature type="domain" description="P-type ATPase A" evidence="19">
    <location>
        <begin position="105"/>
        <end position="242"/>
    </location>
</feature>
<dbReference type="GO" id="GO:0000287">
    <property type="term" value="F:magnesium ion binding"/>
    <property type="evidence" value="ECO:0007669"/>
    <property type="project" value="UniProtKB-UniRule"/>
</dbReference>
<evidence type="ECO:0000256" key="16">
    <source>
        <dbReference type="PIRSR" id="PIRSR606539-2"/>
    </source>
</evidence>
<feature type="binding site" evidence="16">
    <location>
        <position position="630"/>
    </location>
    <ligand>
        <name>ATP</name>
        <dbReference type="ChEBI" id="CHEBI:30616"/>
    </ligand>
</feature>
<dbReference type="SUPFAM" id="SSF81665">
    <property type="entry name" value="Calcium ATPase, transmembrane domain M"/>
    <property type="match status" value="1"/>
</dbReference>
<evidence type="ECO:0000256" key="8">
    <source>
        <dbReference type="ARBA" id="ARBA00022840"/>
    </source>
</evidence>
<evidence type="ECO:0000256" key="13">
    <source>
        <dbReference type="ARBA" id="ARBA00023136"/>
    </source>
</evidence>
<comment type="catalytic activity">
    <reaction evidence="14 18">
        <text>ATP + H2O + phospholipidSide 1 = ADP + phosphate + phospholipidSide 2.</text>
        <dbReference type="EC" id="7.6.2.1"/>
    </reaction>
</comment>
<evidence type="ECO:0000256" key="7">
    <source>
        <dbReference type="ARBA" id="ARBA00022741"/>
    </source>
</evidence>
<evidence type="ECO:0000259" key="21">
    <source>
        <dbReference type="Pfam" id="PF16212"/>
    </source>
</evidence>
<evidence type="ECO:0000256" key="11">
    <source>
        <dbReference type="ARBA" id="ARBA00022989"/>
    </source>
</evidence>
<keyword evidence="7 16" id="KW-0547">Nucleotide-binding</keyword>
<dbReference type="InterPro" id="IPR044492">
    <property type="entry name" value="P_typ_ATPase_HD_dom"/>
</dbReference>
<feature type="binding site" evidence="17">
    <location>
        <position position="347"/>
    </location>
    <ligand>
        <name>Mg(2+)</name>
        <dbReference type="ChEBI" id="CHEBI:18420"/>
    </ligand>
</feature>
<dbReference type="InterPro" id="IPR059000">
    <property type="entry name" value="ATPase_P-type_domA"/>
</dbReference>
<accession>A0AAW2H7I7</accession>
<keyword evidence="13 18" id="KW-0472">Membrane</keyword>
<dbReference type="InterPro" id="IPR018303">
    <property type="entry name" value="ATPase_P-typ_P_site"/>
</dbReference>
<evidence type="ECO:0000256" key="4">
    <source>
        <dbReference type="ARBA" id="ARBA00022448"/>
    </source>
</evidence>
<keyword evidence="4" id="KW-0813">Transport</keyword>
<evidence type="ECO:0000256" key="6">
    <source>
        <dbReference type="ARBA" id="ARBA00022723"/>
    </source>
</evidence>
<feature type="binding site" evidence="16">
    <location>
        <position position="348"/>
    </location>
    <ligand>
        <name>ATP</name>
        <dbReference type="ChEBI" id="CHEBI:30616"/>
    </ligand>
</feature>
<dbReference type="SFLD" id="SFLDG00002">
    <property type="entry name" value="C1.7:_P-type_atpase_like"/>
    <property type="match status" value="1"/>
</dbReference>
<keyword evidence="8 16" id="KW-0067">ATP-binding</keyword>
<evidence type="ECO:0000259" key="20">
    <source>
        <dbReference type="Pfam" id="PF16209"/>
    </source>
</evidence>
<feature type="active site" description="4-aspartylphosphate intermediate" evidence="15">
    <location>
        <position position="347"/>
    </location>
</feature>
<feature type="binding site" evidence="16">
    <location>
        <position position="347"/>
    </location>
    <ligand>
        <name>ATP</name>
        <dbReference type="ChEBI" id="CHEBI:30616"/>
    </ligand>
</feature>
<keyword evidence="12" id="KW-0445">Lipid transport</keyword>
<feature type="transmembrane region" description="Helical" evidence="18">
    <location>
        <begin position="827"/>
        <end position="850"/>
    </location>
</feature>
<evidence type="ECO:0000256" key="18">
    <source>
        <dbReference type="RuleBase" id="RU362033"/>
    </source>
</evidence>
<feature type="binding site" evidence="16">
    <location>
        <position position="522"/>
    </location>
    <ligand>
        <name>ATP</name>
        <dbReference type="ChEBI" id="CHEBI:30616"/>
    </ligand>
</feature>
<sequence>MCKPLRLVLHNTTNEHPPNIIRNQRFSVLTFVPIVLCNQLKQVSNCFFLLIGSIQYLKIYNVTPPISSLFPWLIVMVLTLIKEGIDDFKRYKRDKEVNSEVYLKLVGEQFVPVPCSSLKPGDIVTVEKNQRIPADMAILKTNNLNGQVFIRTDQLDGETDWKLRVAVQLTQAVRFGEMANTVLEVEQPHKDIYTFFGSLLLSPACSEAVPLSLENTMWMNTVLATGQVIGMVMYTGKETRAMQNTSKPKIKHGIFETELNKYAIFLGTLSVAMSLFFTFKRGITLRMDIPFIRFMVIFSSVIPISLKTSVELARYLHAYMISKDLNVIVRNSNIPEELGRISYLLSDKTGTLTKNEMAMKKVHLGMAFYSEETFGDIRAELERSGSKGHAKKTSTSTRVFEFCEALSICHNVTPVEEGDGVFSEAGDLSSEAVHTHAGEDVEVDAQTRVNYQASSPDEVSIIRWCEAVGMRLHARSTDKIHVIDVHGNTNVYSILETFPFTSESKRMGIIVEKDNNIVFFLKGADVVMRNIVKSNDWLDEEVENMAREGLRTLVIAKKIMSRDEYRSFSTLLREARVSGDRERVCGAIESLEKNMTLLGITGVEDMLQDDVKITLESLRNAGIRIWMLTGDKIETATSIAISSRIFSRNSSILTIKQARTKRACECALAEMRRGGFDGVVIDGDSIDVMLGAFMDDFVALASSMKAFVGCRCSPTQKALLAKNLSRVSKKRVAAIGDGGNDVSMITESNIGFGIVGKEGKQASLAADFSLKRFKDVLPLLLWHGRRCYKSSARLAHLIIHRGTVLFIMQAIFCSMFLYAPISIYPGLLLMGYSTVYTFGPIFCTVLSSDITKENALKYPELYQELVQERTLGFHAFFVWFFFSFYQGSFIMLGDIYYFENELFSIIALSFTSLVVNEILMVSLVVHAFNRFILASIVFSIFMFSISLVVLPAGILVLPSDKTMFFVKVLAINCGAITISFLYTIWKKYLRPPSYSKL</sequence>
<feature type="transmembrane region" description="Helical" evidence="18">
    <location>
        <begin position="291"/>
        <end position="310"/>
    </location>
</feature>
<dbReference type="Pfam" id="PF16209">
    <property type="entry name" value="PhoLip_ATPase_N"/>
    <property type="match status" value="1"/>
</dbReference>
<feature type="transmembrane region" description="Helical" evidence="18">
    <location>
        <begin position="259"/>
        <end position="279"/>
    </location>
</feature>
<dbReference type="Pfam" id="PF00122">
    <property type="entry name" value="E1-E2_ATPase"/>
    <property type="match status" value="1"/>
</dbReference>
<dbReference type="GO" id="GO:0016887">
    <property type="term" value="F:ATP hydrolysis activity"/>
    <property type="evidence" value="ECO:0007669"/>
    <property type="project" value="InterPro"/>
</dbReference>
<feature type="transmembrane region" description="Helical" evidence="18">
    <location>
        <begin position="798"/>
        <end position="821"/>
    </location>
</feature>
<dbReference type="InterPro" id="IPR023299">
    <property type="entry name" value="ATPase_P-typ_cyto_dom_N"/>
</dbReference>
<keyword evidence="5 18" id="KW-0812">Transmembrane</keyword>
<dbReference type="PRINTS" id="PR00119">
    <property type="entry name" value="CATATPASE"/>
</dbReference>
<dbReference type="Pfam" id="PF16212">
    <property type="entry name" value="PhoLip_ATPase_C"/>
    <property type="match status" value="1"/>
</dbReference>
<dbReference type="Pfam" id="PF13246">
    <property type="entry name" value="Cation_ATPase"/>
    <property type="match status" value="1"/>
</dbReference>
<evidence type="ECO:0000256" key="5">
    <source>
        <dbReference type="ARBA" id="ARBA00022692"/>
    </source>
</evidence>
<feature type="binding site" evidence="16">
    <location>
        <position position="711"/>
    </location>
    <ligand>
        <name>ATP</name>
        <dbReference type="ChEBI" id="CHEBI:30616"/>
    </ligand>
</feature>
<dbReference type="SUPFAM" id="SSF81660">
    <property type="entry name" value="Metal cation-transporting ATPase, ATP-binding domain N"/>
    <property type="match status" value="1"/>
</dbReference>
<feature type="binding site" evidence="16">
    <location>
        <position position="349"/>
    </location>
    <ligand>
        <name>ATP</name>
        <dbReference type="ChEBI" id="CHEBI:30616"/>
    </ligand>
</feature>
<comment type="similarity">
    <text evidence="3 18">Belongs to the cation transport ATPase (P-type) (TC 3.A.3) family. Type IV subfamily.</text>
</comment>
<dbReference type="NCBIfam" id="TIGR01652">
    <property type="entry name" value="ATPase-Plipid"/>
    <property type="match status" value="1"/>
</dbReference>
<comment type="caution">
    <text evidence="22">The sequence shown here is derived from an EMBL/GenBank/DDBJ whole genome shotgun (WGS) entry which is preliminary data.</text>
</comment>
<keyword evidence="9 17" id="KW-0460">Magnesium</keyword>
<dbReference type="InterPro" id="IPR032631">
    <property type="entry name" value="P-type_ATPase_N"/>
</dbReference>
<dbReference type="SUPFAM" id="SSF81653">
    <property type="entry name" value="Calcium ATPase, transduction domain A"/>
    <property type="match status" value="1"/>
</dbReference>
<evidence type="ECO:0000256" key="17">
    <source>
        <dbReference type="PIRSR" id="PIRSR606539-3"/>
    </source>
</evidence>
<reference evidence="22" key="1">
    <citation type="journal article" date="2024" name="Gigascience">
        <title>Chromosome-level genome of the poultry shaft louse Menopon gallinae provides insight into the host-switching and adaptive evolution of parasitic lice.</title>
        <authorList>
            <person name="Xu Y."/>
            <person name="Ma L."/>
            <person name="Liu S."/>
            <person name="Liang Y."/>
            <person name="Liu Q."/>
            <person name="He Z."/>
            <person name="Tian L."/>
            <person name="Duan Y."/>
            <person name="Cai W."/>
            <person name="Li H."/>
            <person name="Song F."/>
        </authorList>
    </citation>
    <scope>NUCLEOTIDE SEQUENCE</scope>
    <source>
        <strain evidence="22">Cailab_2023a</strain>
    </source>
</reference>
<feature type="transmembrane region" description="Helical" evidence="18">
    <location>
        <begin position="66"/>
        <end position="85"/>
    </location>
</feature>
<feature type="transmembrane region" description="Helical" evidence="18">
    <location>
        <begin position="902"/>
        <end position="925"/>
    </location>
</feature>
<feature type="binding site" evidence="16">
    <location>
        <position position="629"/>
    </location>
    <ligand>
        <name>ATP</name>
        <dbReference type="ChEBI" id="CHEBI:30616"/>
    </ligand>
</feature>
<dbReference type="Gene3D" id="3.40.1110.10">
    <property type="entry name" value="Calcium-transporting ATPase, cytoplasmic domain N"/>
    <property type="match status" value="1"/>
</dbReference>
<evidence type="ECO:0000256" key="12">
    <source>
        <dbReference type="ARBA" id="ARBA00023055"/>
    </source>
</evidence>
<dbReference type="GO" id="GO:0006890">
    <property type="term" value="P:retrograde vesicle-mediated transport, Golgi to endoplasmic reticulum"/>
    <property type="evidence" value="ECO:0007669"/>
    <property type="project" value="TreeGrafter"/>
</dbReference>
<feature type="transmembrane region" description="Helical" evidence="18">
    <location>
        <begin position="871"/>
        <end position="896"/>
    </location>
</feature>
<dbReference type="EMBL" id="JARGDH010000006">
    <property type="protein sequence ID" value="KAL0265749.1"/>
    <property type="molecule type" value="Genomic_DNA"/>
</dbReference>
<proteinExistence type="inferred from homology"/>
<evidence type="ECO:0000256" key="10">
    <source>
        <dbReference type="ARBA" id="ARBA00022967"/>
    </source>
</evidence>
<dbReference type="Gene3D" id="2.70.150.10">
    <property type="entry name" value="Calcium-transporting ATPase, cytoplasmic transduction domain A"/>
    <property type="match status" value="1"/>
</dbReference>
<feature type="binding site" evidence="17">
    <location>
        <position position="349"/>
    </location>
    <ligand>
        <name>Mg(2+)</name>
        <dbReference type="ChEBI" id="CHEBI:18420"/>
    </ligand>
</feature>
<dbReference type="InterPro" id="IPR032630">
    <property type="entry name" value="P_typ_ATPase_c"/>
</dbReference>
<dbReference type="InterPro" id="IPR023214">
    <property type="entry name" value="HAD_sf"/>
</dbReference>
<dbReference type="GO" id="GO:0005802">
    <property type="term" value="C:trans-Golgi network"/>
    <property type="evidence" value="ECO:0007669"/>
    <property type="project" value="TreeGrafter"/>
</dbReference>
<evidence type="ECO:0000256" key="1">
    <source>
        <dbReference type="ARBA" id="ARBA00001946"/>
    </source>
</evidence>
<dbReference type="GO" id="GO:0045332">
    <property type="term" value="P:phospholipid translocation"/>
    <property type="evidence" value="ECO:0007669"/>
    <property type="project" value="TreeGrafter"/>
</dbReference>
<dbReference type="InterPro" id="IPR036412">
    <property type="entry name" value="HAD-like_sf"/>
</dbReference>
<protein>
    <recommendedName>
        <fullName evidence="18">Phospholipid-transporting ATPase</fullName>
        <ecNumber evidence="18">7.6.2.1</ecNumber>
    </recommendedName>
</protein>
<keyword evidence="6 17" id="KW-0479">Metal-binding</keyword>
<comment type="subcellular location">
    <subcellularLocation>
        <location evidence="2">Endomembrane system</location>
        <topology evidence="2">Multi-pass membrane protein</topology>
    </subcellularLocation>
    <subcellularLocation>
        <location evidence="18">Membrane</location>
        <topology evidence="18">Multi-pass membrane protein</topology>
    </subcellularLocation>
</comment>
<organism evidence="22">
    <name type="scientific">Menopon gallinae</name>
    <name type="common">poultry shaft louse</name>
    <dbReference type="NCBI Taxonomy" id="328185"/>
    <lineage>
        <taxon>Eukaryota</taxon>
        <taxon>Metazoa</taxon>
        <taxon>Ecdysozoa</taxon>
        <taxon>Arthropoda</taxon>
        <taxon>Hexapoda</taxon>
        <taxon>Insecta</taxon>
        <taxon>Pterygota</taxon>
        <taxon>Neoptera</taxon>
        <taxon>Paraneoptera</taxon>
        <taxon>Psocodea</taxon>
        <taxon>Troctomorpha</taxon>
        <taxon>Phthiraptera</taxon>
        <taxon>Amblycera</taxon>
        <taxon>Menoponidae</taxon>
        <taxon>Menopon</taxon>
    </lineage>
</organism>
<name>A0AAW2H7I7_9NEOP</name>
<feature type="binding site" evidence="16">
    <location>
        <position position="740"/>
    </location>
    <ligand>
        <name>ATP</name>
        <dbReference type="ChEBI" id="CHEBI:30616"/>
    </ligand>
</feature>
<dbReference type="EC" id="7.6.2.1" evidence="18"/>
<keyword evidence="10 18" id="KW-1278">Translocase</keyword>
<keyword evidence="11 18" id="KW-1133">Transmembrane helix</keyword>
<dbReference type="PANTHER" id="PTHR24092:SF5">
    <property type="entry name" value="PHOSPHOLIPID-TRANSPORTING ATPASE"/>
    <property type="match status" value="1"/>
</dbReference>
<feature type="binding site" evidence="16">
    <location>
        <position position="741"/>
    </location>
    <ligand>
        <name>ATP</name>
        <dbReference type="ChEBI" id="CHEBI:30616"/>
    </ligand>
</feature>
<dbReference type="GO" id="GO:0005768">
    <property type="term" value="C:endosome"/>
    <property type="evidence" value="ECO:0007669"/>
    <property type="project" value="TreeGrafter"/>
</dbReference>
<evidence type="ECO:0000256" key="14">
    <source>
        <dbReference type="ARBA" id="ARBA00034036"/>
    </source>
</evidence>
<dbReference type="NCBIfam" id="TIGR01494">
    <property type="entry name" value="ATPase_P-type"/>
    <property type="match status" value="2"/>
</dbReference>
<feature type="binding site" evidence="16">
    <location>
        <position position="500"/>
    </location>
    <ligand>
        <name>ATP</name>
        <dbReference type="ChEBI" id="CHEBI:30616"/>
    </ligand>
</feature>
<evidence type="ECO:0000256" key="15">
    <source>
        <dbReference type="PIRSR" id="PIRSR606539-1"/>
    </source>
</evidence>
<evidence type="ECO:0000259" key="19">
    <source>
        <dbReference type="Pfam" id="PF00122"/>
    </source>
</evidence>
<feature type="transmembrane region" description="Helical" evidence="18">
    <location>
        <begin position="932"/>
        <end position="957"/>
    </location>
</feature>
<feature type="binding site" evidence="17">
    <location>
        <position position="737"/>
    </location>
    <ligand>
        <name>Mg(2+)</name>
        <dbReference type="ChEBI" id="CHEBI:18420"/>
    </ligand>
</feature>
<dbReference type="GO" id="GO:0006897">
    <property type="term" value="P:endocytosis"/>
    <property type="evidence" value="ECO:0007669"/>
    <property type="project" value="TreeGrafter"/>
</dbReference>
<gene>
    <name evidence="22" type="ORF">PYX00_011464</name>
</gene>
<feature type="transmembrane region" description="Helical" evidence="18">
    <location>
        <begin position="963"/>
        <end position="985"/>
    </location>
</feature>
<dbReference type="SFLD" id="SFLDF00027">
    <property type="entry name" value="p-type_atpase"/>
    <property type="match status" value="1"/>
</dbReference>
<dbReference type="SFLD" id="SFLDS00003">
    <property type="entry name" value="Haloacid_Dehalogenase"/>
    <property type="match status" value="1"/>
</dbReference>
<dbReference type="PROSITE" id="PS00154">
    <property type="entry name" value="ATPASE_E1_E2"/>
    <property type="match status" value="1"/>
</dbReference>
<dbReference type="InterPro" id="IPR006539">
    <property type="entry name" value="P-type_ATPase_IV"/>
</dbReference>
<dbReference type="Gene3D" id="3.40.50.1000">
    <property type="entry name" value="HAD superfamily/HAD-like"/>
    <property type="match status" value="1"/>
</dbReference>
<dbReference type="SUPFAM" id="SSF56784">
    <property type="entry name" value="HAD-like"/>
    <property type="match status" value="1"/>
</dbReference>
<feature type="binding site" evidence="16">
    <location>
        <position position="458"/>
    </location>
    <ligand>
        <name>ATP</name>
        <dbReference type="ChEBI" id="CHEBI:30616"/>
    </ligand>
</feature>
<dbReference type="PANTHER" id="PTHR24092">
    <property type="entry name" value="PROBABLE PHOSPHOLIPID-TRANSPORTING ATPASE"/>
    <property type="match status" value="1"/>
</dbReference>
<dbReference type="InterPro" id="IPR023298">
    <property type="entry name" value="ATPase_P-typ_TM_dom_sf"/>
</dbReference>
<feature type="binding site" evidence="17">
    <location>
        <position position="741"/>
    </location>
    <ligand>
        <name>Mg(2+)</name>
        <dbReference type="ChEBI" id="CHEBI:18420"/>
    </ligand>
</feature>
<feature type="binding site" evidence="16">
    <location>
        <position position="551"/>
    </location>
    <ligand>
        <name>ATP</name>
        <dbReference type="ChEBI" id="CHEBI:30616"/>
    </ligand>
</feature>